<comment type="caution">
    <text evidence="2">The sequence shown here is derived from an EMBL/GenBank/DDBJ whole genome shotgun (WGS) entry which is preliminary data.</text>
</comment>
<evidence type="ECO:0000256" key="1">
    <source>
        <dbReference type="SAM" id="MobiDB-lite"/>
    </source>
</evidence>
<accession>A0A419IAJ9</accession>
<name>A0A419IAJ9_9PSEU</name>
<dbReference type="RefSeq" id="WP_120021832.1">
    <property type="nucleotide sequence ID" value="NZ_QZFV01000034.1"/>
</dbReference>
<evidence type="ECO:0000313" key="2">
    <source>
        <dbReference type="EMBL" id="RJQ90420.1"/>
    </source>
</evidence>
<evidence type="ECO:0000313" key="3">
    <source>
        <dbReference type="Proteomes" id="UP000285112"/>
    </source>
</evidence>
<dbReference type="OrthoDB" id="3633772at2"/>
<gene>
    <name evidence="2" type="ORF">D5S19_03160</name>
</gene>
<keyword evidence="3" id="KW-1185">Reference proteome</keyword>
<dbReference type="EMBL" id="QZFV01000034">
    <property type="protein sequence ID" value="RJQ90420.1"/>
    <property type="molecule type" value="Genomic_DNA"/>
</dbReference>
<reference evidence="2 3" key="1">
    <citation type="submission" date="2018-09" db="EMBL/GenBank/DDBJ databases">
        <title>YIM PH 21725 draft genome.</title>
        <authorList>
            <person name="Miao C."/>
        </authorList>
    </citation>
    <scope>NUCLEOTIDE SEQUENCE [LARGE SCALE GENOMIC DNA]</scope>
    <source>
        <strain evidence="3">YIM PH21725</strain>
    </source>
</reference>
<dbReference type="Proteomes" id="UP000285112">
    <property type="component" value="Unassembled WGS sequence"/>
</dbReference>
<organism evidence="2 3">
    <name type="scientific">Amycolatopsis panacis</name>
    <dbReference type="NCBI Taxonomy" id="2340917"/>
    <lineage>
        <taxon>Bacteria</taxon>
        <taxon>Bacillati</taxon>
        <taxon>Actinomycetota</taxon>
        <taxon>Actinomycetes</taxon>
        <taxon>Pseudonocardiales</taxon>
        <taxon>Pseudonocardiaceae</taxon>
        <taxon>Amycolatopsis</taxon>
    </lineage>
</organism>
<dbReference type="AlphaFoldDB" id="A0A419IAJ9"/>
<feature type="region of interest" description="Disordered" evidence="1">
    <location>
        <begin position="83"/>
        <end position="106"/>
    </location>
</feature>
<feature type="compositionally biased region" description="Polar residues" evidence="1">
    <location>
        <begin position="86"/>
        <end position="97"/>
    </location>
</feature>
<protein>
    <submittedName>
        <fullName evidence="2">Uncharacterized protein</fullName>
    </submittedName>
</protein>
<sequence length="106" mass="11290">MGMLNQAKGIRDDLWAMIFDAEQLTKMKPPADEPASKAFNVLAAGGGGNPGAFGYGVGHIKREHGYVDELIKRLEDALHLTHSSDENAATDMNKTGSSNGGGFKRS</sequence>
<proteinExistence type="predicted"/>